<protein>
    <submittedName>
        <fullName evidence="2">Unnamed protein product</fullName>
    </submittedName>
</protein>
<name>A0A9W6WT40_9STRA</name>
<evidence type="ECO:0000313" key="3">
    <source>
        <dbReference type="Proteomes" id="UP001165121"/>
    </source>
</evidence>
<evidence type="ECO:0000256" key="1">
    <source>
        <dbReference type="SAM" id="MobiDB-lite"/>
    </source>
</evidence>
<sequence length="159" mass="16952">MEDDDWQDLATENSSESVQPDSSDHSHLPGGYRGPSFEDDPTTAPDFVTQDKILNDDQPQAARPPLVTRSSSTKVNGTSDANGHEFEEDDIDGAAEVLSVPGTGNTEFSVVKTGRQLTFADETGGTLVEMNYSNRTHYSKQAGPGTVQGVSKGGCCVIQ</sequence>
<proteinExistence type="predicted"/>
<organism evidence="2 3">
    <name type="scientific">Phytophthora fragariaefolia</name>
    <dbReference type="NCBI Taxonomy" id="1490495"/>
    <lineage>
        <taxon>Eukaryota</taxon>
        <taxon>Sar</taxon>
        <taxon>Stramenopiles</taxon>
        <taxon>Oomycota</taxon>
        <taxon>Peronosporomycetes</taxon>
        <taxon>Peronosporales</taxon>
        <taxon>Peronosporaceae</taxon>
        <taxon>Phytophthora</taxon>
    </lineage>
</organism>
<feature type="compositionally biased region" description="Polar residues" evidence="1">
    <location>
        <begin position="10"/>
        <end position="21"/>
    </location>
</feature>
<comment type="caution">
    <text evidence="2">The sequence shown here is derived from an EMBL/GenBank/DDBJ whole genome shotgun (WGS) entry which is preliminary data.</text>
</comment>
<dbReference type="Proteomes" id="UP001165121">
    <property type="component" value="Unassembled WGS sequence"/>
</dbReference>
<evidence type="ECO:0000313" key="2">
    <source>
        <dbReference type="EMBL" id="GMF16441.1"/>
    </source>
</evidence>
<feature type="compositionally biased region" description="Polar residues" evidence="1">
    <location>
        <begin position="68"/>
        <end position="81"/>
    </location>
</feature>
<feature type="region of interest" description="Disordered" evidence="1">
    <location>
        <begin position="1"/>
        <end position="89"/>
    </location>
</feature>
<dbReference type="AlphaFoldDB" id="A0A9W6WT40"/>
<gene>
    <name evidence="2" type="ORF">Pfra01_000081400</name>
</gene>
<reference evidence="2" key="1">
    <citation type="submission" date="2023-04" db="EMBL/GenBank/DDBJ databases">
        <title>Phytophthora fragariaefolia NBRC 109709.</title>
        <authorList>
            <person name="Ichikawa N."/>
            <person name="Sato H."/>
            <person name="Tonouchi N."/>
        </authorList>
    </citation>
    <scope>NUCLEOTIDE SEQUENCE</scope>
    <source>
        <strain evidence="2">NBRC 109709</strain>
    </source>
</reference>
<accession>A0A9W6WT40</accession>
<keyword evidence="3" id="KW-1185">Reference proteome</keyword>
<dbReference type="EMBL" id="BSXT01000063">
    <property type="protein sequence ID" value="GMF16441.1"/>
    <property type="molecule type" value="Genomic_DNA"/>
</dbReference>
<dbReference type="OrthoDB" id="168308at2759"/>